<dbReference type="InterPro" id="IPR044811">
    <property type="entry name" value="DME/ROS1"/>
</dbReference>
<name>A0AA35YBJ3_LACSI</name>
<evidence type="ECO:0000256" key="2">
    <source>
        <dbReference type="ARBA" id="ARBA00004123"/>
    </source>
</evidence>
<evidence type="ECO:0000256" key="5">
    <source>
        <dbReference type="ARBA" id="ARBA00023004"/>
    </source>
</evidence>
<feature type="compositionally biased region" description="Polar residues" evidence="9">
    <location>
        <begin position="212"/>
        <end position="224"/>
    </location>
</feature>
<evidence type="ECO:0000313" key="11">
    <source>
        <dbReference type="EMBL" id="CAI9265368.1"/>
    </source>
</evidence>
<reference evidence="11" key="1">
    <citation type="submission" date="2023-04" db="EMBL/GenBank/DDBJ databases">
        <authorList>
            <person name="Vijverberg K."/>
            <person name="Xiong W."/>
            <person name="Schranz E."/>
        </authorList>
    </citation>
    <scope>NUCLEOTIDE SEQUENCE</scope>
</reference>
<dbReference type="Proteomes" id="UP001177003">
    <property type="component" value="Chromosome 0"/>
</dbReference>
<dbReference type="InterPro" id="IPR028925">
    <property type="entry name" value="RRM_DME"/>
</dbReference>
<dbReference type="Gene3D" id="1.10.340.30">
    <property type="entry name" value="Hypothetical protein, domain 2"/>
    <property type="match status" value="1"/>
</dbReference>
<evidence type="ECO:0000256" key="7">
    <source>
        <dbReference type="ARBA" id="ARBA00023125"/>
    </source>
</evidence>
<evidence type="ECO:0000256" key="8">
    <source>
        <dbReference type="ARBA" id="ARBA00023242"/>
    </source>
</evidence>
<evidence type="ECO:0000256" key="6">
    <source>
        <dbReference type="ARBA" id="ARBA00023014"/>
    </source>
</evidence>
<comment type="similarity">
    <text evidence="3">Belongs to the DNA glycosylase family. DEMETER subfamily.</text>
</comment>
<dbReference type="Gene3D" id="1.10.1670.10">
    <property type="entry name" value="Helix-hairpin-Helix base-excision DNA repair enzymes (C-terminal)"/>
    <property type="match status" value="1"/>
</dbReference>
<dbReference type="SMART" id="SM00525">
    <property type="entry name" value="FES"/>
    <property type="match status" value="1"/>
</dbReference>
<proteinExistence type="inferred from homology"/>
<dbReference type="InterPro" id="IPR011257">
    <property type="entry name" value="DNA_glycosylase"/>
</dbReference>
<evidence type="ECO:0000256" key="3">
    <source>
        <dbReference type="ARBA" id="ARBA00005646"/>
    </source>
</evidence>
<keyword evidence="5" id="KW-0408">Iron</keyword>
<dbReference type="GO" id="GO:0141166">
    <property type="term" value="P:chromosomal 5-methylcytosine DNA demethylation pathway"/>
    <property type="evidence" value="ECO:0007669"/>
    <property type="project" value="InterPro"/>
</dbReference>
<keyword evidence="7" id="KW-0238">DNA-binding</keyword>
<dbReference type="Pfam" id="PF15628">
    <property type="entry name" value="RRM_DME"/>
    <property type="match status" value="1"/>
</dbReference>
<dbReference type="InterPro" id="IPR023170">
    <property type="entry name" value="HhH_base_excis_C"/>
</dbReference>
<evidence type="ECO:0000259" key="10">
    <source>
        <dbReference type="SMART" id="SM00478"/>
    </source>
</evidence>
<dbReference type="GO" id="GO:0003677">
    <property type="term" value="F:DNA binding"/>
    <property type="evidence" value="ECO:0007669"/>
    <property type="project" value="UniProtKB-KW"/>
</dbReference>
<dbReference type="InterPro" id="IPR003265">
    <property type="entry name" value="HhH-GPD_domain"/>
</dbReference>
<dbReference type="InterPro" id="IPR003651">
    <property type="entry name" value="Endonuclease3_FeS-loop_motif"/>
</dbReference>
<dbReference type="GO" id="GO:0006284">
    <property type="term" value="P:base-excision repair"/>
    <property type="evidence" value="ECO:0007669"/>
    <property type="project" value="InterPro"/>
</dbReference>
<accession>A0AA35YBJ3</accession>
<evidence type="ECO:0000256" key="9">
    <source>
        <dbReference type="SAM" id="MobiDB-lite"/>
    </source>
</evidence>
<keyword evidence="8" id="KW-0539">Nucleus</keyword>
<dbReference type="GO" id="GO:0019104">
    <property type="term" value="F:DNA N-glycosylase activity"/>
    <property type="evidence" value="ECO:0007669"/>
    <property type="project" value="InterPro"/>
</dbReference>
<organism evidence="11 12">
    <name type="scientific">Lactuca saligna</name>
    <name type="common">Willowleaf lettuce</name>
    <dbReference type="NCBI Taxonomy" id="75948"/>
    <lineage>
        <taxon>Eukaryota</taxon>
        <taxon>Viridiplantae</taxon>
        <taxon>Streptophyta</taxon>
        <taxon>Embryophyta</taxon>
        <taxon>Tracheophyta</taxon>
        <taxon>Spermatophyta</taxon>
        <taxon>Magnoliopsida</taxon>
        <taxon>eudicotyledons</taxon>
        <taxon>Gunneridae</taxon>
        <taxon>Pentapetalae</taxon>
        <taxon>asterids</taxon>
        <taxon>campanulids</taxon>
        <taxon>Asterales</taxon>
        <taxon>Asteraceae</taxon>
        <taxon>Cichorioideae</taxon>
        <taxon>Cichorieae</taxon>
        <taxon>Lactucinae</taxon>
        <taxon>Lactuca</taxon>
    </lineage>
</organism>
<evidence type="ECO:0000256" key="4">
    <source>
        <dbReference type="ARBA" id="ARBA00022723"/>
    </source>
</evidence>
<dbReference type="SMART" id="SM00478">
    <property type="entry name" value="ENDO3c"/>
    <property type="match status" value="1"/>
</dbReference>
<sequence length="784" mass="89512">MHANFKYENQVNIMLSLLTIDNYIRMSGGGDETFKRPQEESYILRRDVEIEGSYILRRDVEIEGDNEAQEEGSSTQHIDDMHMSVAPKSRWFTAPKSRLGGRRFFKLQYRQLYHPSVCVVDCACKEDMETKKTKKRKQPSGLQDATIAMPLMIALPSPNKTSGAFRGKKVTRVSGSAPCTPIKLSNKDHEIDVNHETPSKLKAKFRPKVMANSPTTKATPSLSTGCRRRGDSNVKSSCRRRLDFDSAYIQTKTMLVYTEGGFCFTRNVRKYIADYQQTSLEYNKKEEDEWCKKEQELFRQRALRFINSMRLVQGNRPFMGWKGSVVDSVVGVFLTQNTADSYSSSAFMSLAAKYPKENIINNSDNHTEDALDWNAVRCAQADEISNAIHERGMNTRLAARIKMFLDSIHDKNSGLLDLEWLRNAKPGIAMDFLSRVYGLGIKSMECVRLLTLRQRAFPVDRHIARIVVRLGWVPIKKLPDDVLIHQLEEYPIMKSVQEYLSLRLGNLDAETLYELHYQMITFGKVFCTKKKPNCSSCPLKKDCSHFASAYARPEPPEKKTFVPVSSSRQKKNTKNGFEQDIEDHCLGPVIVKTKELMKNAGRSRTEHQVYELPDSHPLVQVLDKRDFDDKNPYLLAIWPPGEALQNPSGMLKEEYSSLKSTDSQEEEEMVFGTYLVPCRTATRGSFPLDGTFFQINEVFADDESSRKPLVFPRKLLWGLTKKMLFCGTSISAIFEGLSAQEIQDCFWKGYVCIRGFSMKTRAARPLPEQFHRKGKSPTKRTNDG</sequence>
<dbReference type="GO" id="GO:0035514">
    <property type="term" value="F:DNA demethylase activity"/>
    <property type="evidence" value="ECO:0007669"/>
    <property type="project" value="InterPro"/>
</dbReference>
<keyword evidence="12" id="KW-1185">Reference proteome</keyword>
<comment type="cofactor">
    <cofactor evidence="1">
        <name>[4Fe-4S] cluster</name>
        <dbReference type="ChEBI" id="CHEBI:49883"/>
    </cofactor>
</comment>
<dbReference type="SUPFAM" id="SSF48150">
    <property type="entry name" value="DNA-glycosylase"/>
    <property type="match status" value="1"/>
</dbReference>
<feature type="domain" description="HhH-GPD" evidence="10">
    <location>
        <begin position="334"/>
        <end position="525"/>
    </location>
</feature>
<dbReference type="GO" id="GO:0051539">
    <property type="term" value="F:4 iron, 4 sulfur cluster binding"/>
    <property type="evidence" value="ECO:0007669"/>
    <property type="project" value="InterPro"/>
</dbReference>
<dbReference type="GO" id="GO:0046872">
    <property type="term" value="F:metal ion binding"/>
    <property type="evidence" value="ECO:0007669"/>
    <property type="project" value="UniProtKB-KW"/>
</dbReference>
<keyword evidence="6" id="KW-0411">Iron-sulfur</keyword>
<keyword evidence="4" id="KW-0479">Metal-binding</keyword>
<evidence type="ECO:0000313" key="12">
    <source>
        <dbReference type="Proteomes" id="UP001177003"/>
    </source>
</evidence>
<protein>
    <recommendedName>
        <fullName evidence="10">HhH-GPD domain-containing protein</fullName>
    </recommendedName>
</protein>
<feature type="region of interest" description="Disordered" evidence="9">
    <location>
        <begin position="209"/>
        <end position="230"/>
    </location>
</feature>
<feature type="region of interest" description="Disordered" evidence="9">
    <location>
        <begin position="557"/>
        <end position="578"/>
    </location>
</feature>
<dbReference type="GO" id="GO:0005634">
    <property type="term" value="C:nucleus"/>
    <property type="evidence" value="ECO:0007669"/>
    <property type="project" value="UniProtKB-SubCell"/>
</dbReference>
<gene>
    <name evidence="11" type="ORF">LSALG_LOCUS5978</name>
</gene>
<dbReference type="AlphaFoldDB" id="A0AA35YBJ3"/>
<dbReference type="PANTHER" id="PTHR46213:SF13">
    <property type="entry name" value="DEMETER-LIKE PROTEIN 2-RELATED"/>
    <property type="match status" value="1"/>
</dbReference>
<evidence type="ECO:0000256" key="1">
    <source>
        <dbReference type="ARBA" id="ARBA00001966"/>
    </source>
</evidence>
<dbReference type="PANTHER" id="PTHR46213">
    <property type="entry name" value="TRANSCRIPTIONAL ACTIVATOR DEMETER"/>
    <property type="match status" value="1"/>
</dbReference>
<dbReference type="EMBL" id="OX465086">
    <property type="protein sequence ID" value="CAI9265368.1"/>
    <property type="molecule type" value="Genomic_DNA"/>
</dbReference>
<comment type="subcellular location">
    <subcellularLocation>
        <location evidence="2">Nucleus</location>
    </subcellularLocation>
</comment>